<dbReference type="SUPFAM" id="SSF54373">
    <property type="entry name" value="FAD-linked reductases, C-terminal domain"/>
    <property type="match status" value="1"/>
</dbReference>
<protein>
    <recommendedName>
        <fullName evidence="6">FAD dependent oxidoreductase domain-containing protein</fullName>
    </recommendedName>
</protein>
<dbReference type="Gene3D" id="3.30.9.10">
    <property type="entry name" value="D-Amino Acid Oxidase, subunit A, domain 2"/>
    <property type="match status" value="1"/>
</dbReference>
<evidence type="ECO:0000256" key="5">
    <source>
        <dbReference type="ARBA" id="ARBA00023002"/>
    </source>
</evidence>
<evidence type="ECO:0000256" key="2">
    <source>
        <dbReference type="ARBA" id="ARBA00010989"/>
    </source>
</evidence>
<sequence>MVANTNSKIVIIGAGCFGLSTAYHLLRRGFTSVTVLDRSPVLPAPDAASTDLNKIVRSAYADIFYSKLAREAIAEWKDFEEWKDTYHESGVVVIGWGQETYADKAYENDVALGARIETLAEPAAIRARFPADVKTASFEGMSGYLNRDGGWAFAAQGIQLLLSKVNALGGTVVPSKSVVKLLQREGKTHGVECADGSSYEADLVVIASGSWTASAFPDLDLGAKCLATGQSVVMVQLSPEEGEKYRKCPVFLDLHSGFYIFPPNVDNLVKMAIHTGGHTYTQTPLGNPDHAPISTPRTALSHGDQGLRIPKEVIQNLRDNLRAVYPELAEKPFSQTRLCWYTDSPDEDWIISVHPKDSGLVLATSGSGHAYKFLPNIGRLVVDLIQGKMEPSLVQKFALDRQMVVHDIFRPGQTARELDVDELCTPEDLLP</sequence>
<accession>A0ABP1DWU4</accession>
<keyword evidence="8" id="KW-1185">Reference proteome</keyword>
<gene>
    <name evidence="7" type="ORF">GFSPODELE1_LOCUS8295</name>
</gene>
<dbReference type="InterPro" id="IPR045170">
    <property type="entry name" value="MTOX"/>
</dbReference>
<dbReference type="SUPFAM" id="SSF51905">
    <property type="entry name" value="FAD/NAD(P)-binding domain"/>
    <property type="match status" value="1"/>
</dbReference>
<dbReference type="EMBL" id="OZ037949">
    <property type="protein sequence ID" value="CAL1711342.1"/>
    <property type="molecule type" value="Genomic_DNA"/>
</dbReference>
<comment type="similarity">
    <text evidence="2">Belongs to the MSOX/MTOX family.</text>
</comment>
<keyword evidence="4" id="KW-0274">FAD</keyword>
<evidence type="ECO:0000256" key="1">
    <source>
        <dbReference type="ARBA" id="ARBA00001974"/>
    </source>
</evidence>
<keyword evidence="5" id="KW-0560">Oxidoreductase</keyword>
<feature type="domain" description="FAD dependent oxidoreductase" evidence="6">
    <location>
        <begin position="8"/>
        <end position="384"/>
    </location>
</feature>
<dbReference type="PANTHER" id="PTHR10961:SF46">
    <property type="entry name" value="PEROXISOMAL SARCOSINE OXIDASE"/>
    <property type="match status" value="1"/>
</dbReference>
<evidence type="ECO:0000313" key="8">
    <source>
        <dbReference type="Proteomes" id="UP001497453"/>
    </source>
</evidence>
<dbReference type="Proteomes" id="UP001497453">
    <property type="component" value="Chromosome 6"/>
</dbReference>
<dbReference type="InterPro" id="IPR006076">
    <property type="entry name" value="FAD-dep_OxRdtase"/>
</dbReference>
<proteinExistence type="inferred from homology"/>
<evidence type="ECO:0000256" key="4">
    <source>
        <dbReference type="ARBA" id="ARBA00022827"/>
    </source>
</evidence>
<comment type="cofactor">
    <cofactor evidence="1">
        <name>FAD</name>
        <dbReference type="ChEBI" id="CHEBI:57692"/>
    </cofactor>
</comment>
<dbReference type="Pfam" id="PF01266">
    <property type="entry name" value="DAO"/>
    <property type="match status" value="1"/>
</dbReference>
<dbReference type="InterPro" id="IPR036188">
    <property type="entry name" value="FAD/NAD-bd_sf"/>
</dbReference>
<organism evidence="7 8">
    <name type="scientific">Somion occarium</name>
    <dbReference type="NCBI Taxonomy" id="3059160"/>
    <lineage>
        <taxon>Eukaryota</taxon>
        <taxon>Fungi</taxon>
        <taxon>Dikarya</taxon>
        <taxon>Basidiomycota</taxon>
        <taxon>Agaricomycotina</taxon>
        <taxon>Agaricomycetes</taxon>
        <taxon>Polyporales</taxon>
        <taxon>Cerrenaceae</taxon>
        <taxon>Somion</taxon>
    </lineage>
</organism>
<name>A0ABP1DWU4_9APHY</name>
<reference evidence="8" key="1">
    <citation type="submission" date="2024-04" db="EMBL/GenBank/DDBJ databases">
        <authorList>
            <person name="Shaw F."/>
            <person name="Minotto A."/>
        </authorList>
    </citation>
    <scope>NUCLEOTIDE SEQUENCE [LARGE SCALE GENOMIC DNA]</scope>
</reference>
<dbReference type="PANTHER" id="PTHR10961">
    <property type="entry name" value="PEROXISOMAL SARCOSINE OXIDASE"/>
    <property type="match status" value="1"/>
</dbReference>
<evidence type="ECO:0000259" key="6">
    <source>
        <dbReference type="Pfam" id="PF01266"/>
    </source>
</evidence>
<evidence type="ECO:0000313" key="7">
    <source>
        <dbReference type="EMBL" id="CAL1711342.1"/>
    </source>
</evidence>
<keyword evidence="3" id="KW-0285">Flavoprotein</keyword>
<dbReference type="Gene3D" id="3.50.50.60">
    <property type="entry name" value="FAD/NAD(P)-binding domain"/>
    <property type="match status" value="1"/>
</dbReference>
<evidence type="ECO:0000256" key="3">
    <source>
        <dbReference type="ARBA" id="ARBA00022630"/>
    </source>
</evidence>